<reference evidence="1 2" key="1">
    <citation type="submission" date="2021-02" db="EMBL/GenBank/DDBJ databases">
        <title>De Novo genome assembly of isolated myxobacteria.</title>
        <authorList>
            <person name="Stevens D.C."/>
        </authorList>
    </citation>
    <scope>NUCLEOTIDE SEQUENCE [LARGE SCALE GENOMIC DNA]</scope>
    <source>
        <strain evidence="1 2">SCHIC003</strain>
    </source>
</reference>
<gene>
    <name evidence="1" type="ORF">JY572_15285</name>
</gene>
<organism evidence="1 2">
    <name type="scientific">Myxococcus landrumensis</name>
    <dbReference type="NCBI Taxonomy" id="2813577"/>
    <lineage>
        <taxon>Bacteria</taxon>
        <taxon>Pseudomonadati</taxon>
        <taxon>Myxococcota</taxon>
        <taxon>Myxococcia</taxon>
        <taxon>Myxococcales</taxon>
        <taxon>Cystobacterineae</taxon>
        <taxon>Myxococcaceae</taxon>
        <taxon>Myxococcus</taxon>
    </lineage>
</organism>
<evidence type="ECO:0008006" key="3">
    <source>
        <dbReference type="Google" id="ProtNLM"/>
    </source>
</evidence>
<dbReference type="RefSeq" id="WP_206718959.1">
    <property type="nucleotide sequence ID" value="NZ_CP071091.1"/>
</dbReference>
<accession>A0ABX7NM53</accession>
<protein>
    <recommendedName>
        <fullName evidence="3">Lipoprotein</fullName>
    </recommendedName>
</protein>
<dbReference type="EMBL" id="CP071091">
    <property type="protein sequence ID" value="QSQ17333.1"/>
    <property type="molecule type" value="Genomic_DNA"/>
</dbReference>
<name>A0ABX7NM53_9BACT</name>
<evidence type="ECO:0000313" key="2">
    <source>
        <dbReference type="Proteomes" id="UP000663090"/>
    </source>
</evidence>
<evidence type="ECO:0000313" key="1">
    <source>
        <dbReference type="EMBL" id="QSQ17333.1"/>
    </source>
</evidence>
<keyword evidence="2" id="KW-1185">Reference proteome</keyword>
<dbReference type="Proteomes" id="UP000663090">
    <property type="component" value="Chromosome"/>
</dbReference>
<sequence length="234" mass="25395">MRTTEEWSRLGGLVIAGLAVLAASALLVPRLLGFATGPEVEVITALKRTESYGLSLSVPGVAVPLTAQEHHFARITVTVEPGGKRAVAHSTLDFTGALGATQVGTAGVERSPYVSKRGEWVPEGTESPRLVAVVRALEARRRALESADAEALGRLVPPGNPGVAGPEWEELKMMRDRVYRAEAWYIRLEREEAQVTEHWRLQGSLPSRPVDTRGQRSLSLTLHGDEFLFSPGLM</sequence>
<proteinExistence type="predicted"/>